<feature type="region of interest" description="Disordered" evidence="1">
    <location>
        <begin position="1"/>
        <end position="43"/>
    </location>
</feature>
<dbReference type="Pfam" id="PF20700">
    <property type="entry name" value="Mutator"/>
    <property type="match status" value="1"/>
</dbReference>
<dbReference type="EMBL" id="JAIWYP010000016">
    <property type="protein sequence ID" value="KAH3697034.1"/>
    <property type="molecule type" value="Genomic_DNA"/>
</dbReference>
<feature type="region of interest" description="Disordered" evidence="1">
    <location>
        <begin position="242"/>
        <end position="262"/>
    </location>
</feature>
<evidence type="ECO:0000256" key="1">
    <source>
        <dbReference type="SAM" id="MobiDB-lite"/>
    </source>
</evidence>
<comment type="caution">
    <text evidence="3">The sequence shown here is derived from an EMBL/GenBank/DDBJ whole genome shotgun (WGS) entry which is preliminary data.</text>
</comment>
<evidence type="ECO:0000259" key="2">
    <source>
        <dbReference type="Pfam" id="PF20700"/>
    </source>
</evidence>
<feature type="domain" description="Mutator-like transposase" evidence="2">
    <location>
        <begin position="95"/>
        <end position="217"/>
    </location>
</feature>
<dbReference type="Proteomes" id="UP000828390">
    <property type="component" value="Unassembled WGS sequence"/>
</dbReference>
<proteinExistence type="predicted"/>
<protein>
    <recommendedName>
        <fullName evidence="2">Mutator-like transposase domain-containing protein</fullName>
    </recommendedName>
</protein>
<reference evidence="3" key="2">
    <citation type="submission" date="2020-11" db="EMBL/GenBank/DDBJ databases">
        <authorList>
            <person name="McCartney M.A."/>
            <person name="Auch B."/>
            <person name="Kono T."/>
            <person name="Mallez S."/>
            <person name="Becker A."/>
            <person name="Gohl D.M."/>
            <person name="Silverstein K.A.T."/>
            <person name="Koren S."/>
            <person name="Bechman K.B."/>
            <person name="Herman A."/>
            <person name="Abrahante J.E."/>
            <person name="Garbe J."/>
        </authorList>
    </citation>
    <scope>NUCLEOTIDE SEQUENCE</scope>
    <source>
        <strain evidence="3">Duluth1</strain>
        <tissue evidence="3">Whole animal</tissue>
    </source>
</reference>
<organism evidence="3 4">
    <name type="scientific">Dreissena polymorpha</name>
    <name type="common">Zebra mussel</name>
    <name type="synonym">Mytilus polymorpha</name>
    <dbReference type="NCBI Taxonomy" id="45954"/>
    <lineage>
        <taxon>Eukaryota</taxon>
        <taxon>Metazoa</taxon>
        <taxon>Spiralia</taxon>
        <taxon>Lophotrochozoa</taxon>
        <taxon>Mollusca</taxon>
        <taxon>Bivalvia</taxon>
        <taxon>Autobranchia</taxon>
        <taxon>Heteroconchia</taxon>
        <taxon>Euheterodonta</taxon>
        <taxon>Imparidentia</taxon>
        <taxon>Neoheterodontei</taxon>
        <taxon>Myida</taxon>
        <taxon>Dreissenoidea</taxon>
        <taxon>Dreissenidae</taxon>
        <taxon>Dreissena</taxon>
    </lineage>
</organism>
<evidence type="ECO:0000313" key="4">
    <source>
        <dbReference type="Proteomes" id="UP000828390"/>
    </source>
</evidence>
<accession>A0A9D3YEF9</accession>
<dbReference type="AlphaFoldDB" id="A0A9D3YEF9"/>
<dbReference type="InterPro" id="IPR049012">
    <property type="entry name" value="Mutator_transp_dom"/>
</dbReference>
<keyword evidence="4" id="KW-1185">Reference proteome</keyword>
<reference evidence="3" key="1">
    <citation type="journal article" date="2019" name="bioRxiv">
        <title>The Genome of the Zebra Mussel, Dreissena polymorpha: A Resource for Invasive Species Research.</title>
        <authorList>
            <person name="McCartney M.A."/>
            <person name="Auch B."/>
            <person name="Kono T."/>
            <person name="Mallez S."/>
            <person name="Zhang Y."/>
            <person name="Obille A."/>
            <person name="Becker A."/>
            <person name="Abrahante J.E."/>
            <person name="Garbe J."/>
            <person name="Badalamenti J.P."/>
            <person name="Herman A."/>
            <person name="Mangelson H."/>
            <person name="Liachko I."/>
            <person name="Sullivan S."/>
            <person name="Sone E.D."/>
            <person name="Koren S."/>
            <person name="Silverstein K.A.T."/>
            <person name="Beckman K.B."/>
            <person name="Gohl D.M."/>
        </authorList>
    </citation>
    <scope>NUCLEOTIDE SEQUENCE</scope>
    <source>
        <strain evidence="3">Duluth1</strain>
        <tissue evidence="3">Whole animal</tissue>
    </source>
</reference>
<gene>
    <name evidence="3" type="ORF">DPMN_084519</name>
</gene>
<name>A0A9D3YEF9_DREPO</name>
<sequence>MPAVQAETHAGFKLGHKPKWTTSTEIHQPGVSSASSEAPKASKRLVRLTDKEARDSQFVRTTAGLAQADTLAYTLRPKPEKEEKTDCECDRNENFIVNNEKMLALIKDVHASGCKKPNMKMKVTRAGLCVYICVKCSYCGFNSQTLPMSDTIQTARGPPAGFLNYLVAMPVLKSKIGMDDVATVLTWLNIKGAMQANISKKFNDLGQAQTELRRQTIGTKSGLFDIQFDVAYTCRPQGGCEKSTQSFGGPGRTQYRSKTPTCHSHGQQALQKKHSRRNMESALQCTVSGITQILDALARYNNTVHTIAVPICFPHHSTGNTDNHSLFHPEQLPVSLQLIRGKTRKKAAAMSPQGLKHR</sequence>
<evidence type="ECO:0000313" key="3">
    <source>
        <dbReference type="EMBL" id="KAH3697034.1"/>
    </source>
</evidence>